<dbReference type="AlphaFoldDB" id="A0A1A7BWU5"/>
<name>A0A1A7BWU5_9BURK</name>
<evidence type="ECO:0000256" key="1">
    <source>
        <dbReference type="SAM" id="SignalP"/>
    </source>
</evidence>
<feature type="chain" id="PRO_5008355392" evidence="1">
    <location>
        <begin position="23"/>
        <end position="455"/>
    </location>
</feature>
<dbReference type="RefSeq" id="WP_082988985.1">
    <property type="nucleotide sequence ID" value="NZ_LOCQ01000058.1"/>
</dbReference>
<evidence type="ECO:0000313" key="3">
    <source>
        <dbReference type="Proteomes" id="UP000092713"/>
    </source>
</evidence>
<dbReference type="STRING" id="1747903.ASR47_100514"/>
<feature type="signal peptide" evidence="1">
    <location>
        <begin position="1"/>
        <end position="22"/>
    </location>
</feature>
<protein>
    <submittedName>
        <fullName evidence="2">p22 coat protein</fullName>
    </submittedName>
</protein>
<keyword evidence="2" id="KW-0167">Capsid protein</keyword>
<comment type="caution">
    <text evidence="2">The sequence shown here is derived from an EMBL/GenBank/DDBJ whole genome shotgun (WGS) entry which is preliminary data.</text>
</comment>
<proteinExistence type="predicted"/>
<keyword evidence="2" id="KW-0946">Virion</keyword>
<dbReference type="EMBL" id="LOCQ01000058">
    <property type="protein sequence ID" value="OBV38061.1"/>
    <property type="molecule type" value="Genomic_DNA"/>
</dbReference>
<dbReference type="PATRIC" id="fig|1747903.4.peg.1595"/>
<dbReference type="OrthoDB" id="3078155at2"/>
<organism evidence="2 3">
    <name type="scientific">Janthinobacterium psychrotolerans</name>
    <dbReference type="NCBI Taxonomy" id="1747903"/>
    <lineage>
        <taxon>Bacteria</taxon>
        <taxon>Pseudomonadati</taxon>
        <taxon>Pseudomonadota</taxon>
        <taxon>Betaproteobacteria</taxon>
        <taxon>Burkholderiales</taxon>
        <taxon>Oxalobacteraceae</taxon>
        <taxon>Janthinobacterium</taxon>
    </lineage>
</organism>
<dbReference type="Proteomes" id="UP000092713">
    <property type="component" value="Unassembled WGS sequence"/>
</dbReference>
<gene>
    <name evidence="2" type="ORF">ASR47_100514</name>
</gene>
<sequence>MKKMFAFAVALAAMALSRATSAATTSAQAVQGFAAPAISKAVFCARVVRELAYGYIWNYAAKTGLVLGANNLTGLINTLYNAMDVVSREQIGMISAVSSDMTFARAAVGQTVTSPVAPPATATDIVPAVTPPDDGDQNIGNKGVTLTKARRVPIRWNGEEKLALDNSGNSYNIILRDQFAQAMRTLANEVESDLTALHVKASRAYGTPGTAPFGIANELNDTAGALRILEDNGAQGLDFQLVLGSAAMQNMRSKQSGLFKVNEAGREDMLRNGITDRLQNLALRQSSQIKRPAKGTAVAVTTNAAGYAVGATIITLAAAGTGAVVAGDVVSIAGDPENKYVVASGDADASNGGTITLAAPGLMQAIPAAATAITVANVGFRNLFFARSAIVLATRVPALPAQGDSAVDRTIITDPISGLSFEVSMYMQYRQVQYEIALVWGCGTAKDEHFGILLG</sequence>
<keyword evidence="3" id="KW-1185">Reference proteome</keyword>
<accession>A0A1A7BWU5</accession>
<evidence type="ECO:0000313" key="2">
    <source>
        <dbReference type="EMBL" id="OBV38061.1"/>
    </source>
</evidence>
<keyword evidence="1" id="KW-0732">Signal</keyword>
<reference evidence="2 3" key="1">
    <citation type="submission" date="2016-04" db="EMBL/GenBank/DDBJ databases">
        <title>Draft genome sequence of Janthinobacterium psychrotolerans sp. nov., isolated from freshwater sediments in Denmark.</title>
        <authorList>
            <person name="Gong X."/>
            <person name="Skrivergaard S."/>
            <person name="Korsgaard B.S."/>
            <person name="Schreiber L."/>
            <person name="Marshall I.P."/>
            <person name="Finster K."/>
            <person name="Schramm A."/>
        </authorList>
    </citation>
    <scope>NUCLEOTIDE SEQUENCE [LARGE SCALE GENOMIC DNA]</scope>
    <source>
        <strain evidence="2 3">S3-2</strain>
    </source>
</reference>